<comment type="pathway">
    <text evidence="1 12">Cofactor biosynthesis; pyridoxine 5'-phosphate biosynthesis; pyridoxine 5'-phosphate from D-erythrose 4-phosphate: step 3/5.</text>
</comment>
<comment type="caution">
    <text evidence="15">The sequence shown here is derived from an EMBL/GenBank/DDBJ whole genome shotgun (WGS) entry which is preliminary data.</text>
</comment>
<dbReference type="GO" id="GO:0004648">
    <property type="term" value="F:O-phospho-L-serine:2-oxoglutarate aminotransferase activity"/>
    <property type="evidence" value="ECO:0007669"/>
    <property type="project" value="UniProtKB-UniRule"/>
</dbReference>
<keyword evidence="7 12" id="KW-0663">Pyridoxal phosphate</keyword>
<dbReference type="GO" id="GO:0006564">
    <property type="term" value="P:L-serine biosynthetic process"/>
    <property type="evidence" value="ECO:0007669"/>
    <property type="project" value="UniProtKB-UniRule"/>
</dbReference>
<dbReference type="GO" id="GO:0008615">
    <property type="term" value="P:pyridoxine biosynthetic process"/>
    <property type="evidence" value="ECO:0007669"/>
    <property type="project" value="UniProtKB-UniRule"/>
</dbReference>
<feature type="binding site" evidence="12">
    <location>
        <position position="41"/>
    </location>
    <ligand>
        <name>L-glutamate</name>
        <dbReference type="ChEBI" id="CHEBI:29985"/>
    </ligand>
</feature>
<dbReference type="AlphaFoldDB" id="A0A847RRZ4"/>
<evidence type="ECO:0000256" key="1">
    <source>
        <dbReference type="ARBA" id="ARBA00004915"/>
    </source>
</evidence>
<keyword evidence="16" id="KW-1185">Reference proteome</keyword>
<evidence type="ECO:0000256" key="7">
    <source>
        <dbReference type="ARBA" id="ARBA00022898"/>
    </source>
</evidence>
<dbReference type="InterPro" id="IPR020578">
    <property type="entry name" value="Aminotrans_V_PyrdxlP_BS"/>
</dbReference>
<dbReference type="Pfam" id="PF00266">
    <property type="entry name" value="Aminotran_5"/>
    <property type="match status" value="1"/>
</dbReference>
<evidence type="ECO:0000259" key="14">
    <source>
        <dbReference type="Pfam" id="PF00266"/>
    </source>
</evidence>
<dbReference type="PANTHER" id="PTHR43247">
    <property type="entry name" value="PHOSPHOSERINE AMINOTRANSFERASE"/>
    <property type="match status" value="1"/>
</dbReference>
<dbReference type="InterPro" id="IPR015424">
    <property type="entry name" value="PyrdxlP-dep_Trfase"/>
</dbReference>
<dbReference type="Gene3D" id="3.90.1150.10">
    <property type="entry name" value="Aspartate Aminotransferase, domain 1"/>
    <property type="match status" value="1"/>
</dbReference>
<evidence type="ECO:0000256" key="2">
    <source>
        <dbReference type="ARBA" id="ARBA00005099"/>
    </source>
</evidence>
<sequence length="360" mass="39303">MSIFNFSAGPAMLPRVVLEQAQAELLDWHGSGMSVMEMSHRGGEFQQIIDEAIADLRELMAIPDNYQVLFMQGGGQGQFSAVPLNLIGRTGRADYVNTGHWSTLAVKEAARYGEAREVCSSAGDAFHGIPDRSGWELDPRAAYVHYTPNETVNGVEFQDIPDVGAVPLVADMSSNILSREVDVSRFGLIYASAQKNIGPSGVTVVIVRDDLLDHALPITPITLQYRKYADAGSLFNTPSTYGIYLAGLVFKWLKQQGGVAGIEQLNKAKADLLYRYLDDCGGFYFAPVEASARSRMNVVFRLRDESLNADFLAQSKAAGLLQLKGHKVVGGMRASIYNPMPLAGVEALVAFMRDFAQRRG</sequence>
<comment type="caution">
    <text evidence="12">Lacks conserved residue(s) required for the propagation of feature annotation.</text>
</comment>
<accession>A0A847RRZ4</accession>
<feature type="modified residue" description="N6-(pyridoxal phosphate)lysine" evidence="12">
    <location>
        <position position="195"/>
    </location>
</feature>
<dbReference type="UniPathway" id="UPA00244">
    <property type="reaction ID" value="UER00311"/>
</dbReference>
<dbReference type="InterPro" id="IPR015421">
    <property type="entry name" value="PyrdxlP-dep_Trfase_major"/>
</dbReference>
<feature type="domain" description="Aminotransferase class V" evidence="14">
    <location>
        <begin position="3"/>
        <end position="348"/>
    </location>
</feature>
<comment type="cofactor">
    <cofactor evidence="12">
        <name>pyridoxal 5'-phosphate</name>
        <dbReference type="ChEBI" id="CHEBI:597326"/>
    </cofactor>
    <text evidence="12">Binds 1 pyridoxal phosphate per subunit.</text>
</comment>
<feature type="binding site" evidence="12">
    <location>
        <position position="151"/>
    </location>
    <ligand>
        <name>pyridoxal 5'-phosphate</name>
        <dbReference type="ChEBI" id="CHEBI:597326"/>
    </ligand>
</feature>
<evidence type="ECO:0000256" key="4">
    <source>
        <dbReference type="ARBA" id="ARBA00022576"/>
    </source>
</evidence>
<dbReference type="PIRSF" id="PIRSF000525">
    <property type="entry name" value="SerC"/>
    <property type="match status" value="1"/>
</dbReference>
<protein>
    <recommendedName>
        <fullName evidence="12">Phosphoserine aminotransferase</fullName>
        <ecNumber evidence="12">2.6.1.52</ecNumber>
    </recommendedName>
    <alternativeName>
        <fullName evidence="12">Phosphohydroxythreonine aminotransferase</fullName>
        <shortName evidence="12">PSAT</shortName>
    </alternativeName>
</protein>
<dbReference type="Proteomes" id="UP000587991">
    <property type="component" value="Unassembled WGS sequence"/>
</dbReference>
<keyword evidence="5 12" id="KW-0028">Amino-acid biosynthesis</keyword>
<comment type="catalytic activity">
    <reaction evidence="10 12">
        <text>4-(phosphooxy)-L-threonine + 2-oxoglutarate = (R)-3-hydroxy-2-oxo-4-phosphooxybutanoate + L-glutamate</text>
        <dbReference type="Rhea" id="RHEA:16573"/>
        <dbReference type="ChEBI" id="CHEBI:16810"/>
        <dbReference type="ChEBI" id="CHEBI:29985"/>
        <dbReference type="ChEBI" id="CHEBI:58452"/>
        <dbReference type="ChEBI" id="CHEBI:58538"/>
        <dbReference type="EC" id="2.6.1.52"/>
    </reaction>
</comment>
<dbReference type="GO" id="GO:0030170">
    <property type="term" value="F:pyridoxal phosphate binding"/>
    <property type="evidence" value="ECO:0007669"/>
    <property type="project" value="UniProtKB-UniRule"/>
</dbReference>
<evidence type="ECO:0000256" key="10">
    <source>
        <dbReference type="ARBA" id="ARBA00047630"/>
    </source>
</evidence>
<feature type="binding site" evidence="12">
    <location>
        <begin position="236"/>
        <end position="237"/>
    </location>
    <ligand>
        <name>pyridoxal 5'-phosphate</name>
        <dbReference type="ChEBI" id="CHEBI:597326"/>
    </ligand>
</feature>
<evidence type="ECO:0000256" key="8">
    <source>
        <dbReference type="ARBA" id="ARBA00023096"/>
    </source>
</evidence>
<dbReference type="PANTHER" id="PTHR43247:SF1">
    <property type="entry name" value="PHOSPHOSERINE AMINOTRANSFERASE"/>
    <property type="match status" value="1"/>
</dbReference>
<feature type="binding site" evidence="12">
    <location>
        <position position="194"/>
    </location>
    <ligand>
        <name>pyridoxal 5'-phosphate</name>
        <dbReference type="ChEBI" id="CHEBI:597326"/>
    </ligand>
</feature>
<name>A0A847RRZ4_9NEIS</name>
<evidence type="ECO:0000256" key="5">
    <source>
        <dbReference type="ARBA" id="ARBA00022605"/>
    </source>
</evidence>
<dbReference type="EC" id="2.6.1.52" evidence="12"/>
<dbReference type="SUPFAM" id="SSF53383">
    <property type="entry name" value="PLP-dependent transferases"/>
    <property type="match status" value="1"/>
</dbReference>
<keyword evidence="6 12" id="KW-0808">Transferase</keyword>
<dbReference type="FunFam" id="3.90.1150.10:FF:000006">
    <property type="entry name" value="Phosphoserine aminotransferase"/>
    <property type="match status" value="1"/>
</dbReference>
<evidence type="ECO:0000256" key="11">
    <source>
        <dbReference type="ARBA" id="ARBA00049007"/>
    </source>
</evidence>
<dbReference type="InterPro" id="IPR022278">
    <property type="entry name" value="Pser_aminoTfrase"/>
</dbReference>
<dbReference type="EMBL" id="JABAIM010000001">
    <property type="protein sequence ID" value="NLR73990.1"/>
    <property type="molecule type" value="Genomic_DNA"/>
</dbReference>
<dbReference type="RefSeq" id="WP_168875637.1">
    <property type="nucleotide sequence ID" value="NZ_JABAIM010000001.1"/>
</dbReference>
<feature type="binding site" evidence="12">
    <location>
        <position position="171"/>
    </location>
    <ligand>
        <name>pyridoxal 5'-phosphate</name>
        <dbReference type="ChEBI" id="CHEBI:597326"/>
    </ligand>
</feature>
<gene>
    <name evidence="12 15" type="primary">serC</name>
    <name evidence="15" type="ORF">HF682_02295</name>
</gene>
<evidence type="ECO:0000256" key="13">
    <source>
        <dbReference type="RuleBase" id="RU004505"/>
    </source>
</evidence>
<keyword evidence="4 12" id="KW-0032">Aminotransferase</keyword>
<dbReference type="FunFam" id="3.40.640.10:FF:000010">
    <property type="entry name" value="Phosphoserine aminotransferase"/>
    <property type="match status" value="1"/>
</dbReference>
<dbReference type="GO" id="GO:0005737">
    <property type="term" value="C:cytoplasm"/>
    <property type="evidence" value="ECO:0007669"/>
    <property type="project" value="UniProtKB-SubCell"/>
</dbReference>
<dbReference type="NCBIfam" id="TIGR01364">
    <property type="entry name" value="serC_1"/>
    <property type="match status" value="1"/>
</dbReference>
<comment type="subcellular location">
    <subcellularLocation>
        <location evidence="12">Cytoplasm</location>
    </subcellularLocation>
</comment>
<keyword evidence="12" id="KW-0963">Cytoplasm</keyword>
<dbReference type="UniPathway" id="UPA00135">
    <property type="reaction ID" value="UER00197"/>
</dbReference>
<organism evidence="15 16">
    <name type="scientific">Leeia aquatica</name>
    <dbReference type="NCBI Taxonomy" id="2725557"/>
    <lineage>
        <taxon>Bacteria</taxon>
        <taxon>Pseudomonadati</taxon>
        <taxon>Pseudomonadota</taxon>
        <taxon>Betaproteobacteria</taxon>
        <taxon>Neisseriales</taxon>
        <taxon>Leeiaceae</taxon>
        <taxon>Leeia</taxon>
    </lineage>
</organism>
<dbReference type="InterPro" id="IPR015422">
    <property type="entry name" value="PyrdxlP-dep_Trfase_small"/>
</dbReference>
<keyword evidence="9 12" id="KW-0718">Serine biosynthesis</keyword>
<dbReference type="PROSITE" id="PS00595">
    <property type="entry name" value="AA_TRANSFER_CLASS_5"/>
    <property type="match status" value="1"/>
</dbReference>
<dbReference type="Gene3D" id="3.40.640.10">
    <property type="entry name" value="Type I PLP-dependent aspartate aminotransferase-like (Major domain)"/>
    <property type="match status" value="1"/>
</dbReference>
<evidence type="ECO:0000313" key="16">
    <source>
        <dbReference type="Proteomes" id="UP000587991"/>
    </source>
</evidence>
<evidence type="ECO:0000313" key="15">
    <source>
        <dbReference type="EMBL" id="NLR73990.1"/>
    </source>
</evidence>
<dbReference type="InterPro" id="IPR000192">
    <property type="entry name" value="Aminotrans_V_dom"/>
</dbReference>
<comment type="pathway">
    <text evidence="2 12 13">Amino-acid biosynthesis; L-serine biosynthesis; L-serine from 3-phospho-D-glycerate: step 2/3.</text>
</comment>
<evidence type="ECO:0000256" key="12">
    <source>
        <dbReference type="HAMAP-Rule" id="MF_00160"/>
    </source>
</evidence>
<dbReference type="NCBIfam" id="NF003764">
    <property type="entry name" value="PRK05355.1"/>
    <property type="match status" value="1"/>
</dbReference>
<comment type="catalytic activity">
    <reaction evidence="11 12 13">
        <text>O-phospho-L-serine + 2-oxoglutarate = 3-phosphooxypyruvate + L-glutamate</text>
        <dbReference type="Rhea" id="RHEA:14329"/>
        <dbReference type="ChEBI" id="CHEBI:16810"/>
        <dbReference type="ChEBI" id="CHEBI:18110"/>
        <dbReference type="ChEBI" id="CHEBI:29985"/>
        <dbReference type="ChEBI" id="CHEBI:57524"/>
        <dbReference type="EC" id="2.6.1.52"/>
    </reaction>
</comment>
<feature type="binding site" evidence="12">
    <location>
        <position position="101"/>
    </location>
    <ligand>
        <name>pyridoxal 5'-phosphate</name>
        <dbReference type="ChEBI" id="CHEBI:597326"/>
    </ligand>
</feature>
<keyword evidence="8 12" id="KW-0664">Pyridoxine biosynthesis</keyword>
<comment type="subunit">
    <text evidence="12">Homodimer.</text>
</comment>
<dbReference type="HAMAP" id="MF_00160">
    <property type="entry name" value="SerC_aminotrans_5"/>
    <property type="match status" value="1"/>
</dbReference>
<dbReference type="CDD" id="cd00611">
    <property type="entry name" value="PSAT_like"/>
    <property type="match status" value="1"/>
</dbReference>
<reference evidence="15 16" key="1">
    <citation type="submission" date="2020-04" db="EMBL/GenBank/DDBJ databases">
        <title>Draft genome of Leeia sp. IMCC25680.</title>
        <authorList>
            <person name="Song J."/>
            <person name="Cho J.-C."/>
        </authorList>
    </citation>
    <scope>NUCLEOTIDE SEQUENCE [LARGE SCALE GENOMIC DNA]</scope>
    <source>
        <strain evidence="15 16">IMCC25680</strain>
    </source>
</reference>
<evidence type="ECO:0000256" key="3">
    <source>
        <dbReference type="ARBA" id="ARBA00006904"/>
    </source>
</evidence>
<comment type="function">
    <text evidence="12">Catalyzes the reversible conversion of 3-phosphohydroxypyruvate to phosphoserine and of 3-hydroxy-2-oxo-4-phosphonooxybutanoate to phosphohydroxythreonine.</text>
</comment>
<comment type="similarity">
    <text evidence="3 12">Belongs to the class-V pyridoxal-phosphate-dependent aminotransferase family. SerC subfamily.</text>
</comment>
<evidence type="ECO:0000256" key="6">
    <source>
        <dbReference type="ARBA" id="ARBA00022679"/>
    </source>
</evidence>
<proteinExistence type="inferred from homology"/>
<evidence type="ECO:0000256" key="9">
    <source>
        <dbReference type="ARBA" id="ARBA00023299"/>
    </source>
</evidence>